<feature type="compositionally biased region" description="Low complexity" evidence="1">
    <location>
        <begin position="1"/>
        <end position="23"/>
    </location>
</feature>
<dbReference type="SUPFAM" id="SSF52309">
    <property type="entry name" value="N-(deoxy)ribosyltransferase-like"/>
    <property type="match status" value="1"/>
</dbReference>
<accession>A0ABQ3QEF7</accession>
<evidence type="ECO:0000256" key="1">
    <source>
        <dbReference type="SAM" id="MobiDB-lite"/>
    </source>
</evidence>
<proteinExistence type="predicted"/>
<feature type="region of interest" description="Disordered" evidence="1">
    <location>
        <begin position="1"/>
        <end position="32"/>
    </location>
</feature>
<dbReference type="EMBL" id="BNDY01000001">
    <property type="protein sequence ID" value="GHI35655.1"/>
    <property type="molecule type" value="Genomic_DNA"/>
</dbReference>
<evidence type="ECO:0000313" key="2">
    <source>
        <dbReference type="EMBL" id="GHI35655.1"/>
    </source>
</evidence>
<dbReference type="Proteomes" id="UP001050808">
    <property type="component" value="Unassembled WGS sequence"/>
</dbReference>
<reference evidence="2" key="1">
    <citation type="submission" date="2024-05" db="EMBL/GenBank/DDBJ databases">
        <title>Whole genome shotgun sequence of Streptomyces violascens NBRC 12920.</title>
        <authorList>
            <person name="Komaki H."/>
            <person name="Tamura T."/>
        </authorList>
    </citation>
    <scope>NUCLEOTIDE SEQUENCE</scope>
    <source>
        <strain evidence="2">NBRC 12920</strain>
    </source>
</reference>
<feature type="compositionally biased region" description="Basic and acidic residues" evidence="1">
    <location>
        <begin position="304"/>
        <end position="316"/>
    </location>
</feature>
<keyword evidence="3" id="KW-1185">Reference proteome</keyword>
<feature type="region of interest" description="Disordered" evidence="1">
    <location>
        <begin position="60"/>
        <end position="81"/>
    </location>
</feature>
<comment type="caution">
    <text evidence="2">The sequence shown here is derived from an EMBL/GenBank/DDBJ whole genome shotgun (WGS) entry which is preliminary data.</text>
</comment>
<dbReference type="RefSeq" id="WP_189961818.1">
    <property type="nucleotide sequence ID" value="NZ_BMUA01000003.1"/>
</dbReference>
<gene>
    <name evidence="2" type="ORF">Sviol_00630</name>
</gene>
<protein>
    <submittedName>
        <fullName evidence="2">Uncharacterized protein</fullName>
    </submittedName>
</protein>
<feature type="region of interest" description="Disordered" evidence="1">
    <location>
        <begin position="304"/>
        <end position="325"/>
    </location>
</feature>
<organism evidence="2 3">
    <name type="scientific">Streptomyces violascens</name>
    <dbReference type="NCBI Taxonomy" id="67381"/>
    <lineage>
        <taxon>Bacteria</taxon>
        <taxon>Bacillati</taxon>
        <taxon>Actinomycetota</taxon>
        <taxon>Actinomycetes</taxon>
        <taxon>Kitasatosporales</taxon>
        <taxon>Streptomycetaceae</taxon>
        <taxon>Streptomyces</taxon>
    </lineage>
</organism>
<evidence type="ECO:0000313" key="3">
    <source>
        <dbReference type="Proteomes" id="UP001050808"/>
    </source>
</evidence>
<name>A0ABQ3QEF7_9ACTN</name>
<feature type="compositionally biased region" description="Basic and acidic residues" evidence="1">
    <location>
        <begin position="60"/>
        <end position="71"/>
    </location>
</feature>
<sequence length="325" mass="35782">MRETGTPTASPTRAPAPAAASRARAQDEAPEAAVRQLPDAAGLVALQRSAGNAAVTRWVQRQEKPGAREAAQRNAADPTGHGEWGTFCQMMAEAGFPNSVTDAAWQLILGGIAEQGPLNDEAMAKFSERQEQRDHRASNSWYQELVRFIGDYLEIDRPTMALWSGGIDTSVYARSKGHTPLESTPFGGVVDKLSLTEEWKFKTPMWNVLSKAFVNRARGPVHIFLRAYNPDSVLIAQEVPQLRVVMALNPDVKLVWHPVYTAADGKLMEVTKGLDLTTDASYASRDECVQVLYDYLRLKHDPTNTKSERAHAEMSARLKANGNPQ</sequence>